<dbReference type="Gene3D" id="3.40.50.300">
    <property type="entry name" value="P-loop containing nucleotide triphosphate hydrolases"/>
    <property type="match status" value="2"/>
</dbReference>
<dbReference type="EMBL" id="BTCM01000003">
    <property type="protein sequence ID" value="GMK56414.1"/>
    <property type="molecule type" value="Genomic_DNA"/>
</dbReference>
<comment type="subcellular location">
    <subcellularLocation>
        <location evidence="1">Cytoplasm</location>
    </subcellularLocation>
</comment>
<evidence type="ECO:0000313" key="11">
    <source>
        <dbReference type="EMBL" id="GMK56414.1"/>
    </source>
</evidence>
<dbReference type="PANTHER" id="PTHR10887">
    <property type="entry name" value="DNA2/NAM7 HELICASE FAMILY"/>
    <property type="match status" value="1"/>
</dbReference>
<protein>
    <recommendedName>
        <fullName evidence="13">P-loop containing nucleoside triphosphate hydrolase protein</fullName>
    </recommendedName>
</protein>
<evidence type="ECO:0000256" key="1">
    <source>
        <dbReference type="ARBA" id="ARBA00004496"/>
    </source>
</evidence>
<feature type="zinc finger region" description="C3H1-type" evidence="7">
    <location>
        <begin position="1"/>
        <end position="19"/>
    </location>
</feature>
<dbReference type="InterPro" id="IPR027417">
    <property type="entry name" value="P-loop_NTPase"/>
</dbReference>
<dbReference type="CDD" id="cd18808">
    <property type="entry name" value="SF1_C_Upf1"/>
    <property type="match status" value="1"/>
</dbReference>
<dbReference type="GO" id="GO:0031048">
    <property type="term" value="P:regulatory ncRNA-mediated heterochromatin formation"/>
    <property type="evidence" value="ECO:0007669"/>
    <property type="project" value="TreeGrafter"/>
</dbReference>
<dbReference type="InterPro" id="IPR000571">
    <property type="entry name" value="Znf_CCCH"/>
</dbReference>
<evidence type="ECO:0000256" key="2">
    <source>
        <dbReference type="ARBA" id="ARBA00022490"/>
    </source>
</evidence>
<dbReference type="GO" id="GO:0031380">
    <property type="term" value="C:nuclear RNA-directed RNA polymerase complex"/>
    <property type="evidence" value="ECO:0007669"/>
    <property type="project" value="TreeGrafter"/>
</dbReference>
<keyword evidence="4 7" id="KW-0863">Zinc-finger</keyword>
<dbReference type="Pfam" id="PF13086">
    <property type="entry name" value="AAA_11"/>
    <property type="match status" value="1"/>
</dbReference>
<dbReference type="GO" id="GO:0002376">
    <property type="term" value="P:immune system process"/>
    <property type="evidence" value="ECO:0007669"/>
    <property type="project" value="UniProtKB-KW"/>
</dbReference>
<dbReference type="PANTHER" id="PTHR10887:SF445">
    <property type="entry name" value="NFX1-TYPE ZINC FINGER-CONTAINING PROTEIN 1"/>
    <property type="match status" value="1"/>
</dbReference>
<evidence type="ECO:0000256" key="7">
    <source>
        <dbReference type="PROSITE-ProRule" id="PRU00723"/>
    </source>
</evidence>
<evidence type="ECO:0000256" key="8">
    <source>
        <dbReference type="SAM" id="MobiDB-lite"/>
    </source>
</evidence>
<dbReference type="InterPro" id="IPR041677">
    <property type="entry name" value="DNA2/NAM7_AAA_11"/>
</dbReference>
<dbReference type="SUPFAM" id="SSF52540">
    <property type="entry name" value="P-loop containing nucleoside triphosphate hydrolases"/>
    <property type="match status" value="2"/>
</dbReference>
<dbReference type="GO" id="GO:0008270">
    <property type="term" value="F:zinc ion binding"/>
    <property type="evidence" value="ECO:0007669"/>
    <property type="project" value="UniProtKB-KW"/>
</dbReference>
<feature type="region of interest" description="Disordered" evidence="8">
    <location>
        <begin position="25"/>
        <end position="52"/>
    </location>
</feature>
<dbReference type="InterPro" id="IPR041679">
    <property type="entry name" value="DNA2/NAM7-like_C"/>
</dbReference>
<dbReference type="InterPro" id="IPR046439">
    <property type="entry name" value="ZF_RZ_dom"/>
</dbReference>
<dbReference type="Proteomes" id="UP001222932">
    <property type="component" value="Unassembled WGS sequence"/>
</dbReference>
<reference evidence="11" key="1">
    <citation type="journal article" date="2023" name="BMC Genomics">
        <title>Chromosome-level genome assemblies of Cutaneotrichosporon spp. (Trichosporonales, Basidiomycota) reveal imbalanced evolution between nucleotide sequences and chromosome synteny.</title>
        <authorList>
            <person name="Kobayashi Y."/>
            <person name="Kayamori A."/>
            <person name="Aoki K."/>
            <person name="Shiwa Y."/>
            <person name="Matsutani M."/>
            <person name="Fujita N."/>
            <person name="Sugita T."/>
            <person name="Iwasaki W."/>
            <person name="Tanaka N."/>
            <person name="Takashima M."/>
        </authorList>
    </citation>
    <scope>NUCLEOTIDE SEQUENCE</scope>
    <source>
        <strain evidence="11">HIS016</strain>
    </source>
</reference>
<evidence type="ECO:0000256" key="6">
    <source>
        <dbReference type="ARBA" id="ARBA00022859"/>
    </source>
</evidence>
<keyword evidence="6" id="KW-0391">Immunity</keyword>
<evidence type="ECO:0000259" key="9">
    <source>
        <dbReference type="PROSITE" id="PS50103"/>
    </source>
</evidence>
<accession>A0AAD3TTA9</accession>
<feature type="domain" description="C3H1-type" evidence="9">
    <location>
        <begin position="1"/>
        <end position="19"/>
    </location>
</feature>
<evidence type="ECO:0008006" key="13">
    <source>
        <dbReference type="Google" id="ProtNLM"/>
    </source>
</evidence>
<feature type="domain" description="RZ-type" evidence="10">
    <location>
        <begin position="1986"/>
        <end position="2059"/>
    </location>
</feature>
<keyword evidence="12" id="KW-1185">Reference proteome</keyword>
<organism evidence="11 12">
    <name type="scientific">Cutaneotrichosporon spelunceum</name>
    <dbReference type="NCBI Taxonomy" id="1672016"/>
    <lineage>
        <taxon>Eukaryota</taxon>
        <taxon>Fungi</taxon>
        <taxon>Dikarya</taxon>
        <taxon>Basidiomycota</taxon>
        <taxon>Agaricomycotina</taxon>
        <taxon>Tremellomycetes</taxon>
        <taxon>Trichosporonales</taxon>
        <taxon>Trichosporonaceae</taxon>
        <taxon>Cutaneotrichosporon</taxon>
    </lineage>
</organism>
<dbReference type="PROSITE" id="PS50103">
    <property type="entry name" value="ZF_C3H1"/>
    <property type="match status" value="1"/>
</dbReference>
<gene>
    <name evidence="11" type="ORF">CspeluHIS016_0302540</name>
</gene>
<evidence type="ECO:0000313" key="12">
    <source>
        <dbReference type="Proteomes" id="UP001222932"/>
    </source>
</evidence>
<dbReference type="GO" id="GO:0005737">
    <property type="term" value="C:cytoplasm"/>
    <property type="evidence" value="ECO:0007669"/>
    <property type="project" value="UniProtKB-SubCell"/>
</dbReference>
<evidence type="ECO:0000256" key="5">
    <source>
        <dbReference type="ARBA" id="ARBA00022833"/>
    </source>
</evidence>
<sequence>MAPCPHSAQGSCRYGSKCNAPYNNQMSPKATHEQSAGQLLSKPKARSAQKEVVPKVIEKPTSTPSTIAVVIDGNFPNISAVTNRHSDPLIFPLEARAPPTALRIVRGMEFSDKAYDSAAEVETLNWVLAQSNASNSGWMPSKVSARLATALTFPYVANNVRSTAYISFSRVYMALIGYFTSEGVLKTALLSHVNALFTILDGNIAQVLSTLKKNLKACAVTNSFVDDSRRVYGQRYPHGLVKVVSGVQIFNPIISMLNEYVIRFRHAPTHHPELVDFVSDLKRLFDAWADRVLSATNKDPLAKRPLDQTSAIIGCVRKNLHELTLRVENTLPKFEAVTYSGRSGPSVGLLATIEREYDGPGELSTEGPRHSNDHVHIRDIKVPPTGDEMISVRRPYLPINIAGAKHHLPHDSMAKLLDIHFRLLRADSINGLQQGIQSVIGDLQSKDFCGTELARCLREGGGWYTSHTGGCDSVRLSILTNAKYTNLSLDSRRGLVIHVTADVPPGRARTGSIKARKEFWEDGTRLPQGGLVAVVAKTKSSAGTQEIEVSIATLTMSPKDFRHSNNPDSGYNRFSFGLHFFDDSVGMKAIRIFQQDDDREVGTRFVLGSPVLYESVRPFLQTLQQLDDRLVPIQQYLVHRDLIGKRVNLPQYMQDHPGRVWDLSCLLKDESEVRLCQFSPHDEVSIAKARVTMHEHGKLDPSQSNAVIASLCREIALIQGPPGTGKTFTGVELLRVLFANKAGPVLLLAFTNHALDHILRAIHDGGVTKHIVRMGSRCRDEIVSELNLDNISRVKGNTKLNGIVGRSFSETKEFVNVLDSFISSRSSGSLLASYLHMHYPSLMESLDRAPEWVGIWLNLHSVGDWEHVDNRKNKRTVLPVNCQWEFWKDGADIDKLIGLHGQDAEVEPEPEQQTLRKVVHRFTFRAKAEQSRDVDDRRALTPLGLDFLVDEVSDIGDDEFQAIAAGLRDYSDSESDSDVNARNSSSAEQMGPTAAEAAGDRRLFLEFFKLQELPCIPSTKRPIDELLKVLDSGGTAWEFSKFERRQLVRKLEREAKQQIDDDSMDSFQQLAHRHKESRAKLEEASDNVRVSLLEKIELVGATTNELSMDNRRGPDLFHLDMSLMERLDASGLAMSQLYVQRRMTPPISSLIRNTLYPNLVDHELVFQYPNVVGMAKNLFFMHHTNPEKASGPNGNSKSNPFEAQMACDLALHLLKQGCYSKEGDIVILCAYLGQILEIRERLNSKVPVNIDERDQERLVKTLGDGDDEGPAPILPPSTTAKQVETNKQIFLRTVDNFQGEEAAVVILSLVRNAGTDDNVSDTTRSTIGFLRSCNRINVALSRAKHGMYIFGNADQLASGSEMWRTIIHELEDEGAIGPGIPANIFCWQLENLSAVRCKTPMSKLLPFCEHSAMVECHREDLADVVCSARCAESMGCCNQLCGGRCHSCRSLTKAKDAKRYHQREGAAIEDPKPGVFARRISHVEHNVHLLATNLAHLAWRAVPGCVSISNAQCPVGCLAIVSHAMRLLDQVVNLIMQSNLRDTLADDPDVRLVTLECGHIFTAETLDWHMDINLYYTKINGQWNGLLTPTGYQDRKTCPSCRDSISSPRYSRVTKRALFDLQEQVAVARFNATLQVHVTTLNAITEEGLTNHVKQLLDTVAMPSATKFDGKRMATELGAFTEKMIHGVSTKAFTCDKNNMFGMSGVLSGVWRKAAQCHLDLYGGLSKLANQNRMPHNVAYDGAVSLVYFKELELARKSPLRDPKQAALLMARRCVGAPPPGGQTVYSVEALALTIEVRRKMSQLALSISDYLLSGGDLRRFKDLQSHDDERAVLNACRRGALSFQRLSIGLLLSCTRDAQVMIGLATERGLPRLVLQGHFLWLMATYELSRCKWLWTLRQLSRNNDSTMHVDLDAKAAMAQRGADERAQCTSRFLKAFGALSVEQKNNQTFLREAEKIKSEARLVAVEWVKFESKMKAGERFDKIAFEPKQSVVLRAAVARFYDTPGRLYQCPNGHPCIIANCGGYMEESRCPECGEIIGGRNHLLHEDNRVNEEREETISRVNPRWEAVDPFVGRW</sequence>
<evidence type="ECO:0000259" key="10">
    <source>
        <dbReference type="PROSITE" id="PS51981"/>
    </source>
</evidence>
<dbReference type="InterPro" id="IPR047187">
    <property type="entry name" value="SF1_C_Upf1"/>
</dbReference>
<dbReference type="InterPro" id="IPR045055">
    <property type="entry name" value="DNA2/NAM7-like"/>
</dbReference>
<dbReference type="PROSITE" id="PS51981">
    <property type="entry name" value="ZF_RZ"/>
    <property type="match status" value="1"/>
</dbReference>
<evidence type="ECO:0000256" key="4">
    <source>
        <dbReference type="ARBA" id="ARBA00022771"/>
    </source>
</evidence>
<keyword evidence="2" id="KW-0963">Cytoplasm</keyword>
<dbReference type="Pfam" id="PF13087">
    <property type="entry name" value="AAA_12"/>
    <property type="match status" value="1"/>
</dbReference>
<feature type="compositionally biased region" description="Polar residues" evidence="8">
    <location>
        <begin position="978"/>
        <end position="988"/>
    </location>
</feature>
<dbReference type="Pfam" id="PF20173">
    <property type="entry name" value="ZnF_RZ-type"/>
    <property type="match status" value="1"/>
</dbReference>
<reference evidence="11" key="2">
    <citation type="submission" date="2023-06" db="EMBL/GenBank/DDBJ databases">
        <authorList>
            <person name="Kobayashi Y."/>
            <person name="Kayamori A."/>
            <person name="Aoki K."/>
            <person name="Shiwa Y."/>
            <person name="Fujita N."/>
            <person name="Sugita T."/>
            <person name="Iwasaki W."/>
            <person name="Tanaka N."/>
            <person name="Takashima M."/>
        </authorList>
    </citation>
    <scope>NUCLEOTIDE SEQUENCE</scope>
    <source>
        <strain evidence="11">HIS016</strain>
    </source>
</reference>
<feature type="region of interest" description="Disordered" evidence="8">
    <location>
        <begin position="971"/>
        <end position="995"/>
    </location>
</feature>
<comment type="caution">
    <text evidence="11">The sequence shown here is derived from an EMBL/GenBank/DDBJ whole genome shotgun (WGS) entry which is preliminary data.</text>
</comment>
<feature type="compositionally biased region" description="Polar residues" evidence="8">
    <location>
        <begin position="25"/>
        <end position="38"/>
    </location>
</feature>
<dbReference type="GO" id="GO:0004386">
    <property type="term" value="F:helicase activity"/>
    <property type="evidence" value="ECO:0007669"/>
    <property type="project" value="InterPro"/>
</dbReference>
<proteinExistence type="predicted"/>
<keyword evidence="5 7" id="KW-0862">Zinc</keyword>
<name>A0AAD3TTA9_9TREE</name>
<keyword evidence="3 7" id="KW-0479">Metal-binding</keyword>
<evidence type="ECO:0000256" key="3">
    <source>
        <dbReference type="ARBA" id="ARBA00022723"/>
    </source>
</evidence>